<feature type="transmembrane region" description="Helical" evidence="1">
    <location>
        <begin position="206"/>
        <end position="225"/>
    </location>
</feature>
<dbReference type="HOGENOM" id="CLU_011615_3_0_6"/>
<reference evidence="2 3" key="1">
    <citation type="submission" date="2011-01" db="EMBL/GenBank/DDBJ databases">
        <title>Complete sequence of Pseudoxanthomonas suwonensis 11-1.</title>
        <authorList>
            <consortium name="US DOE Joint Genome Institute"/>
            <person name="Lucas S."/>
            <person name="Copeland A."/>
            <person name="Lapidus A."/>
            <person name="Cheng J.-F."/>
            <person name="Goodwin L."/>
            <person name="Pitluck S."/>
            <person name="Teshima H."/>
            <person name="Detter J.C."/>
            <person name="Han C."/>
            <person name="Tapia R."/>
            <person name="Land M."/>
            <person name="Hauser L."/>
            <person name="Kyrpides N."/>
            <person name="Ivanova N."/>
            <person name="Ovchinnikova G."/>
            <person name="Siebers A.K."/>
            <person name="Allgaier M."/>
            <person name="Thelen M.P."/>
            <person name="Hugenholtz P."/>
            <person name="Gladden J."/>
            <person name="Woyke T."/>
        </authorList>
    </citation>
    <scope>NUCLEOTIDE SEQUENCE [LARGE SCALE GENOMIC DNA]</scope>
    <source>
        <strain evidence="3">11-1</strain>
    </source>
</reference>
<feature type="transmembrane region" description="Helical" evidence="1">
    <location>
        <begin position="311"/>
        <end position="328"/>
    </location>
</feature>
<name>E6WQR2_PSEUU</name>
<feature type="transmembrane region" description="Helical" evidence="1">
    <location>
        <begin position="153"/>
        <end position="169"/>
    </location>
</feature>
<feature type="transmembrane region" description="Helical" evidence="1">
    <location>
        <begin position="181"/>
        <end position="200"/>
    </location>
</feature>
<keyword evidence="1" id="KW-1133">Transmembrane helix</keyword>
<feature type="transmembrane region" description="Helical" evidence="1">
    <location>
        <begin position="370"/>
        <end position="388"/>
    </location>
</feature>
<dbReference type="KEGG" id="psu:Psesu_0655"/>
<keyword evidence="3" id="KW-1185">Reference proteome</keyword>
<dbReference type="Gene3D" id="1.25.40.10">
    <property type="entry name" value="Tetratricopeptide repeat domain"/>
    <property type="match status" value="1"/>
</dbReference>
<protein>
    <recommendedName>
        <fullName evidence="4">Tetratricopeptide repeat protein</fullName>
    </recommendedName>
</protein>
<feature type="transmembrane region" description="Helical" evidence="1">
    <location>
        <begin position="234"/>
        <end position="252"/>
    </location>
</feature>
<evidence type="ECO:0008006" key="4">
    <source>
        <dbReference type="Google" id="ProtNLM"/>
    </source>
</evidence>
<feature type="transmembrane region" description="Helical" evidence="1">
    <location>
        <begin position="127"/>
        <end position="147"/>
    </location>
</feature>
<evidence type="ECO:0000313" key="2">
    <source>
        <dbReference type="EMBL" id="ADV26511.1"/>
    </source>
</evidence>
<dbReference type="STRING" id="743721.Psesu_0655"/>
<evidence type="ECO:0000313" key="3">
    <source>
        <dbReference type="Proteomes" id="UP000008632"/>
    </source>
</evidence>
<dbReference type="InterPro" id="IPR011990">
    <property type="entry name" value="TPR-like_helical_dom_sf"/>
</dbReference>
<feature type="transmembrane region" description="Helical" evidence="1">
    <location>
        <begin position="395"/>
        <end position="412"/>
    </location>
</feature>
<organism evidence="2 3">
    <name type="scientific">Pseudoxanthomonas suwonensis (strain 11-1)</name>
    <dbReference type="NCBI Taxonomy" id="743721"/>
    <lineage>
        <taxon>Bacteria</taxon>
        <taxon>Pseudomonadati</taxon>
        <taxon>Pseudomonadota</taxon>
        <taxon>Gammaproteobacteria</taxon>
        <taxon>Lysobacterales</taxon>
        <taxon>Lysobacteraceae</taxon>
        <taxon>Pseudoxanthomonas</taxon>
    </lineage>
</organism>
<accession>E6WQR2</accession>
<keyword evidence="1" id="KW-0812">Transmembrane</keyword>
<sequence>MRILRHPPGPQAVAGCILLLVGLLAWFLYGQARGLTWQFDDLINLRGLTRASTQDGLVGFVFGGIAGPGGRPLALASFLADYAYWPGDPWALVRHTLVWHMMTGALVFMFFLAVLRQHERLQERAMTLAAAAAAVWLLMPIHASGILMPVQRMTVMSGFFVMATLVAYVHLRVRLAGRGTVVPILILGLVCGTGMALAYLTKENGLLLLAFVPLVEWLLLPNLAAPGPWRLWRWGMRISFLAVPAALAWRLWDTWSRMQVRYTYDREFSLAERLASEAVILWEYLRHIFIPRAALLGPFHDGHAIWNWKSVLPWLAVLAFVILLVATWRMARRGSAAWRWAFFALAFYLAAHMMESTVIPLELYFEHRNYVAALGIAGLVVVAVDTALRNASSKAVVAVVVLVMGAYHVIMLQQTTSLWGNRLLAGEMWYQAHPSSGRAAQHLSWLYRQYDFDDASIAVLDRFSSAHTGRIDIGMQALDSSCRTGTGAALGERLERLIVEVPELRNPAGVAGTIGRLGGAIRAGKCQGIELERYKALLLALMENPRIQHMPRVRHHVDHELAAIALVQGDNEARLGYLRQAFDDYPSLSGAQVVARLLFAQGRNDEAIAWIEHALARSPDGLSRRAWGVTLGSLREAIVEVERLRSSWKLPGGDDQPGGVDADDHAR</sequence>
<gene>
    <name evidence="2" type="ordered locus">Psesu_0655</name>
</gene>
<dbReference type="PROSITE" id="PS51257">
    <property type="entry name" value="PROKAR_LIPOPROTEIN"/>
    <property type="match status" value="1"/>
</dbReference>
<dbReference type="eggNOG" id="COG0457">
    <property type="taxonomic scope" value="Bacteria"/>
</dbReference>
<feature type="transmembrane region" description="Helical" evidence="1">
    <location>
        <begin position="12"/>
        <end position="29"/>
    </location>
</feature>
<dbReference type="AlphaFoldDB" id="E6WQR2"/>
<feature type="transmembrane region" description="Helical" evidence="1">
    <location>
        <begin position="340"/>
        <end position="364"/>
    </location>
</feature>
<feature type="transmembrane region" description="Helical" evidence="1">
    <location>
        <begin position="97"/>
        <end position="115"/>
    </location>
</feature>
<proteinExistence type="predicted"/>
<evidence type="ECO:0000256" key="1">
    <source>
        <dbReference type="SAM" id="Phobius"/>
    </source>
</evidence>
<dbReference type="Proteomes" id="UP000008632">
    <property type="component" value="Chromosome"/>
</dbReference>
<keyword evidence="1" id="KW-0472">Membrane</keyword>
<dbReference type="EMBL" id="CP002446">
    <property type="protein sequence ID" value="ADV26511.1"/>
    <property type="molecule type" value="Genomic_DNA"/>
</dbReference>